<dbReference type="WBParaSite" id="ACRNAN_scaffold3871.g16723.t1">
    <property type="protein sequence ID" value="ACRNAN_scaffold3871.g16723.t1"/>
    <property type="gene ID" value="ACRNAN_scaffold3871.g16723"/>
</dbReference>
<feature type="compositionally biased region" description="Low complexity" evidence="1">
    <location>
        <begin position="709"/>
        <end position="722"/>
    </location>
</feature>
<feature type="region of interest" description="Disordered" evidence="1">
    <location>
        <begin position="751"/>
        <end position="779"/>
    </location>
</feature>
<evidence type="ECO:0000313" key="4">
    <source>
        <dbReference type="WBParaSite" id="ACRNAN_scaffold3871.g16723.t1"/>
    </source>
</evidence>
<feature type="transmembrane region" description="Helical" evidence="2">
    <location>
        <begin position="229"/>
        <end position="253"/>
    </location>
</feature>
<feature type="region of interest" description="Disordered" evidence="1">
    <location>
        <begin position="620"/>
        <end position="722"/>
    </location>
</feature>
<feature type="compositionally biased region" description="Low complexity" evidence="1">
    <location>
        <begin position="751"/>
        <end position="763"/>
    </location>
</feature>
<accession>A0A914DTL0</accession>
<keyword evidence="2" id="KW-0812">Transmembrane</keyword>
<sequence length="779" mass="86046">MKMPKTGRFPLLETEPKSVKGGYHLGVAPPPYRSSSSFNFHEEDSASALWSEHSYNSGQGSGTTSGVGTGSTSIGKRRASWTNLVDADENLNKYKVNAYPKVASTASSASLLPQKYPIRTHHNTSSTSNANYFSGLSNGFLSHTMPSTRGPLLASRENSLTPSVISDTFVYPKGSIYNYKLNESGPTMSPAGSVRERVVLDPDPSQPPRVKKDRMESLRRIWQKPISKLLCLGLLLLLMAAIIVAIVLSQVLVLPRHFQFSWTAPQIIAKNTTANIVMDVSGEQARFDLTGDQSPLFKNNYVSVVDFKSNKVAIVDSALRASGGGIRNIVCFITDLNRQNIPDLTALQTAAKNSESRKAQNQGWADSWTFTTTPLNGDGNQFFQPPIPECNGSRWIQLVFTSSNQKNARCSECYDFCLPEYGIERDVLRDETYLNIARRDCFYLFVPEWRNFAIGYTNAPQTQFGQSQFVQQQNAMLANGWPINQQNMNQQNPNYGFNNPGISSNINSNNNFNNNPNNNQSSSQNLETRWIPLQTVPQQVANATEQAFNQFRQNFNQWGQNLGQNPDQTQLNIAGQVVQNGQRTFSPDRPYGQITNYQFTTAGENAQNAAANLGLLGSNYNSPLQPPQTYQPQGLDLMNSLNQGNPNNPNTQSNPFASNPFPNSPNSFNQNNNPSSSFNTNGFRNQPQPVPQTFISNPGLTTFGGADMNQQPPNNNNPIVYPQSQQNLQNSQQAQNRPLNEILAQPNSLTQQTIGTQQQAGQQPPSGYLGNPAWNNVGK</sequence>
<feature type="compositionally biased region" description="Low complexity" evidence="1">
    <location>
        <begin position="639"/>
        <end position="683"/>
    </location>
</feature>
<evidence type="ECO:0000313" key="3">
    <source>
        <dbReference type="Proteomes" id="UP000887540"/>
    </source>
</evidence>
<evidence type="ECO:0000256" key="1">
    <source>
        <dbReference type="SAM" id="MobiDB-lite"/>
    </source>
</evidence>
<dbReference type="Proteomes" id="UP000887540">
    <property type="component" value="Unplaced"/>
</dbReference>
<feature type="compositionally biased region" description="Gly residues" evidence="1">
    <location>
        <begin position="59"/>
        <end position="69"/>
    </location>
</feature>
<reference evidence="4" key="1">
    <citation type="submission" date="2022-11" db="UniProtKB">
        <authorList>
            <consortium name="WormBaseParasite"/>
        </authorList>
    </citation>
    <scope>IDENTIFICATION</scope>
</reference>
<feature type="region of interest" description="Disordered" evidence="1">
    <location>
        <begin position="500"/>
        <end position="524"/>
    </location>
</feature>
<feature type="region of interest" description="Disordered" evidence="1">
    <location>
        <begin position="52"/>
        <end position="74"/>
    </location>
</feature>
<organism evidence="3 4">
    <name type="scientific">Acrobeloides nanus</name>
    <dbReference type="NCBI Taxonomy" id="290746"/>
    <lineage>
        <taxon>Eukaryota</taxon>
        <taxon>Metazoa</taxon>
        <taxon>Ecdysozoa</taxon>
        <taxon>Nematoda</taxon>
        <taxon>Chromadorea</taxon>
        <taxon>Rhabditida</taxon>
        <taxon>Tylenchina</taxon>
        <taxon>Cephalobomorpha</taxon>
        <taxon>Cephaloboidea</taxon>
        <taxon>Cephalobidae</taxon>
        <taxon>Acrobeloides</taxon>
    </lineage>
</organism>
<keyword evidence="3" id="KW-1185">Reference proteome</keyword>
<feature type="compositionally biased region" description="Polar residues" evidence="1">
    <location>
        <begin position="684"/>
        <end position="700"/>
    </location>
</feature>
<name>A0A914DTL0_9BILA</name>
<feature type="region of interest" description="Disordered" evidence="1">
    <location>
        <begin position="1"/>
        <end position="23"/>
    </location>
</feature>
<protein>
    <submittedName>
        <fullName evidence="4">Uncharacterized protein</fullName>
    </submittedName>
</protein>
<proteinExistence type="predicted"/>
<evidence type="ECO:0000256" key="2">
    <source>
        <dbReference type="SAM" id="Phobius"/>
    </source>
</evidence>
<dbReference type="AlphaFoldDB" id="A0A914DTL0"/>
<keyword evidence="2" id="KW-1133">Transmembrane helix</keyword>
<keyword evidence="2" id="KW-0472">Membrane</keyword>